<comment type="subcellular location">
    <subcellularLocation>
        <location evidence="1">Secreted</location>
    </subcellularLocation>
</comment>
<dbReference type="Gene3D" id="1.10.640.10">
    <property type="entry name" value="Haem peroxidase domain superfamily, animal type"/>
    <property type="match status" value="1"/>
</dbReference>
<evidence type="ECO:0000256" key="5">
    <source>
        <dbReference type="SAM" id="SignalP"/>
    </source>
</evidence>
<keyword evidence="2" id="KW-0964">Secreted</keyword>
<keyword evidence="4" id="KW-0349">Heme</keyword>
<dbReference type="Pfam" id="PF03098">
    <property type="entry name" value="An_peroxidase"/>
    <property type="match status" value="1"/>
</dbReference>
<organism evidence="6 7">
    <name type="scientific">Branchiostoma floridae</name>
    <name type="common">Florida lancelet</name>
    <name type="synonym">Amphioxus</name>
    <dbReference type="NCBI Taxonomy" id="7739"/>
    <lineage>
        <taxon>Eukaryota</taxon>
        <taxon>Metazoa</taxon>
        <taxon>Chordata</taxon>
        <taxon>Cephalochordata</taxon>
        <taxon>Leptocardii</taxon>
        <taxon>Amphioxiformes</taxon>
        <taxon>Branchiostomatidae</taxon>
        <taxon>Branchiostoma</taxon>
    </lineage>
</organism>
<evidence type="ECO:0000256" key="2">
    <source>
        <dbReference type="ARBA" id="ARBA00022525"/>
    </source>
</evidence>
<keyword evidence="3 5" id="KW-0732">Signal</keyword>
<dbReference type="RefSeq" id="XP_035658181.1">
    <property type="nucleotide sequence ID" value="XM_035802288.1"/>
</dbReference>
<dbReference type="PANTHER" id="PTHR11475:SF143">
    <property type="entry name" value="PUTATIVE-RELATED"/>
    <property type="match status" value="1"/>
</dbReference>
<dbReference type="InterPro" id="IPR019791">
    <property type="entry name" value="Haem_peroxidase_animal"/>
</dbReference>
<dbReference type="GO" id="GO:0020037">
    <property type="term" value="F:heme binding"/>
    <property type="evidence" value="ECO:0007669"/>
    <property type="project" value="InterPro"/>
</dbReference>
<dbReference type="OMA" id="INPRRHE"/>
<dbReference type="GO" id="GO:0004601">
    <property type="term" value="F:peroxidase activity"/>
    <property type="evidence" value="ECO:0000318"/>
    <property type="project" value="GO_Central"/>
</dbReference>
<keyword evidence="6" id="KW-1185">Reference proteome</keyword>
<dbReference type="GO" id="GO:0006979">
    <property type="term" value="P:response to oxidative stress"/>
    <property type="evidence" value="ECO:0007669"/>
    <property type="project" value="InterPro"/>
</dbReference>
<feature type="chain" id="PRO_5039900558" evidence="5">
    <location>
        <begin position="19"/>
        <end position="709"/>
    </location>
</feature>
<sequence>MHVSLLTVLLAMVVMVIGHVPTEEQLQEAVAMATKELDNAHCVRTDNKVFCEEEPKQAKVVPVTHSESPCDMTATRRSTPKTIKLSRSAAILEKVAKNLMNSPEHFTLEQLSKVESPIINKLCVSIDCEELQHMEDGKEFRTADGCGNNEDKSWWGSTQQCMKRLLEPQYGNDNAPRTTGLDGKSLPKARHVSRVMHEDLRKSNHETSLMLMQFGQFTSHEITMSPVSDATCSCGSSDPQCFNIEIPHGDPDFRGRTCLKFTRSVPCPKVENDGGCMGPRQQFDQITSFLDASNVYGLTKKDMDDLRHGFLLTPRSNSGNSKKELLPEAVDNDKFAMSCEGFTDDVHKCSRAGDIRANENPGLTSLHTLFMREHNRIARKLNTLNSPKWGPDRVFFEARKIVGALFQKIAYGDYLPLVLGPDFMTKFVLTLTQPDKYFQGYDKTVNPGIYNAFNTAANRFGHSMVQNEFDRYSKGFPDARLNSQHPINLAFSFFNPSYILDDDQGGPDSILRGLITAQSRQDFDRFIVSGLTKHLFECPKIPNISFDLAAINIQRGRDHGLPGYNAFREKCGLHRAPRFDDLSPEIPDATTREKLQTLYRDVDDIDLFVGGLAEKSVPGGIVGPTFAYLIGMQFHDIRKGDRFWFENPGQFSEDQLKEIKKHSLASILCDNTDTTDIQPNVFLQHTQPGNDRVKCTEILPKMDLSLWKE</sequence>
<dbReference type="InterPro" id="IPR037120">
    <property type="entry name" value="Haem_peroxidase_sf_animal"/>
</dbReference>
<dbReference type="PANTHER" id="PTHR11475">
    <property type="entry name" value="OXIDASE/PEROXIDASE"/>
    <property type="match status" value="1"/>
</dbReference>
<dbReference type="GeneID" id="118403553"/>
<evidence type="ECO:0000256" key="3">
    <source>
        <dbReference type="ARBA" id="ARBA00022729"/>
    </source>
</evidence>
<evidence type="ECO:0000256" key="4">
    <source>
        <dbReference type="PIRSR" id="PIRSR619791-2"/>
    </source>
</evidence>
<feature type="signal peptide" evidence="5">
    <location>
        <begin position="1"/>
        <end position="18"/>
    </location>
</feature>
<protein>
    <submittedName>
        <fullName evidence="7">Peroxidase mlt-7-like</fullName>
    </submittedName>
</protein>
<dbReference type="PROSITE" id="PS50292">
    <property type="entry name" value="PEROXIDASE_3"/>
    <property type="match status" value="1"/>
</dbReference>
<dbReference type="KEGG" id="bfo:118403553"/>
<evidence type="ECO:0000313" key="6">
    <source>
        <dbReference type="Proteomes" id="UP000001554"/>
    </source>
</evidence>
<dbReference type="FunFam" id="1.10.640.10:FF:000003">
    <property type="entry name" value="chorion peroxidase"/>
    <property type="match status" value="1"/>
</dbReference>
<dbReference type="AlphaFoldDB" id="A0A9J7HEH4"/>
<dbReference type="OrthoDB" id="823504at2759"/>
<reference evidence="6" key="1">
    <citation type="journal article" date="2020" name="Nat. Ecol. Evol.">
        <title>Deeply conserved synteny resolves early events in vertebrate evolution.</title>
        <authorList>
            <person name="Simakov O."/>
            <person name="Marletaz F."/>
            <person name="Yue J.X."/>
            <person name="O'Connell B."/>
            <person name="Jenkins J."/>
            <person name="Brandt A."/>
            <person name="Calef R."/>
            <person name="Tung C.H."/>
            <person name="Huang T.K."/>
            <person name="Schmutz J."/>
            <person name="Satoh N."/>
            <person name="Yu J.K."/>
            <person name="Putnam N.H."/>
            <person name="Green R.E."/>
            <person name="Rokhsar D.S."/>
        </authorList>
    </citation>
    <scope>NUCLEOTIDE SEQUENCE [LARGE SCALE GENOMIC DNA]</scope>
    <source>
        <strain evidence="6">S238N-H82</strain>
    </source>
</reference>
<gene>
    <name evidence="7" type="primary">LOC118403553</name>
</gene>
<dbReference type="SUPFAM" id="SSF48113">
    <property type="entry name" value="Heme-dependent peroxidases"/>
    <property type="match status" value="1"/>
</dbReference>
<dbReference type="InterPro" id="IPR010255">
    <property type="entry name" value="Haem_peroxidase_sf"/>
</dbReference>
<name>A0A9J7HEH4_BRAFL</name>
<keyword evidence="4" id="KW-0408">Iron</keyword>
<dbReference type="CDD" id="cd09823">
    <property type="entry name" value="peroxinectin_like"/>
    <property type="match status" value="1"/>
</dbReference>
<evidence type="ECO:0000313" key="7">
    <source>
        <dbReference type="RefSeq" id="XP_035658181.1"/>
    </source>
</evidence>
<evidence type="ECO:0000256" key="1">
    <source>
        <dbReference type="ARBA" id="ARBA00004613"/>
    </source>
</evidence>
<dbReference type="GO" id="GO:0046872">
    <property type="term" value="F:metal ion binding"/>
    <property type="evidence" value="ECO:0007669"/>
    <property type="project" value="UniProtKB-KW"/>
</dbReference>
<proteinExistence type="predicted"/>
<dbReference type="GO" id="GO:0005576">
    <property type="term" value="C:extracellular region"/>
    <property type="evidence" value="ECO:0007669"/>
    <property type="project" value="UniProtKB-SubCell"/>
</dbReference>
<dbReference type="Proteomes" id="UP000001554">
    <property type="component" value="Chromosome 16"/>
</dbReference>
<accession>A0A9J7HEH4</accession>
<keyword evidence="4" id="KW-0479">Metal-binding</keyword>
<feature type="binding site" description="axial binding residue" evidence="4">
    <location>
        <position position="462"/>
    </location>
    <ligand>
        <name>heme b</name>
        <dbReference type="ChEBI" id="CHEBI:60344"/>
    </ligand>
    <ligandPart>
        <name>Fe</name>
        <dbReference type="ChEBI" id="CHEBI:18248"/>
    </ligandPart>
</feature>
<reference evidence="7" key="2">
    <citation type="submission" date="2025-08" db="UniProtKB">
        <authorList>
            <consortium name="RefSeq"/>
        </authorList>
    </citation>
    <scope>IDENTIFICATION</scope>
    <source>
        <strain evidence="7">S238N-H82</strain>
        <tissue evidence="7">Testes</tissue>
    </source>
</reference>
<dbReference type="PRINTS" id="PR00457">
    <property type="entry name" value="ANPEROXIDASE"/>
</dbReference>